<accession>A0A833VCV4</accession>
<dbReference type="InterPro" id="IPR012946">
    <property type="entry name" value="X8"/>
</dbReference>
<dbReference type="SMART" id="SM00768">
    <property type="entry name" value="X8"/>
    <property type="match status" value="1"/>
</dbReference>
<keyword evidence="1" id="KW-0732">Signal</keyword>
<protein>
    <submittedName>
        <fullName evidence="3">PLASMODESMATA CALLOSE-BINDING PROTEIN 3-like protein</fullName>
    </submittedName>
</protein>
<comment type="caution">
    <text evidence="3">The sequence shown here is derived from an EMBL/GenBank/DDBJ whole genome shotgun (WGS) entry which is preliminary data.</text>
</comment>
<gene>
    <name evidence="3" type="ORF">FCM35_KLT20950</name>
</gene>
<dbReference type="AlphaFoldDB" id="A0A833VCV4"/>
<evidence type="ECO:0000259" key="2">
    <source>
        <dbReference type="SMART" id="SM00768"/>
    </source>
</evidence>
<sequence length="191" mass="21255">MLPNLSIGNGEEEEMAQRISPIVYFHVAMDDLLHPLANGKKAHKLNTLLPLRHTYSATDVLHKIAGSGKVVYWHPLVILDHSGACEDQSNPTLQKTIDYACGAGTNCILIIQNGVCYNPNNIVSHCSYAAANPMLLELLYPFIDNTNHVHYYYIIIIKQKIMLDCTQRGSLCNVTAVARHRKKKKNGSSTL</sequence>
<dbReference type="EMBL" id="SWLB01000009">
    <property type="protein sequence ID" value="KAF3334346.1"/>
    <property type="molecule type" value="Genomic_DNA"/>
</dbReference>
<proteinExistence type="predicted"/>
<dbReference type="Pfam" id="PF07983">
    <property type="entry name" value="X8"/>
    <property type="match status" value="1"/>
</dbReference>
<dbReference type="PANTHER" id="PTHR31044">
    <property type="entry name" value="BETA-1,3 GLUCANASE"/>
    <property type="match status" value="1"/>
</dbReference>
<reference evidence="3" key="1">
    <citation type="submission" date="2020-01" db="EMBL/GenBank/DDBJ databases">
        <title>Genome sequence of Kobresia littledalei, the first chromosome-level genome in the family Cyperaceae.</title>
        <authorList>
            <person name="Qu G."/>
        </authorList>
    </citation>
    <scope>NUCLEOTIDE SEQUENCE</scope>
    <source>
        <strain evidence="3">C.B.Clarke</strain>
        <tissue evidence="3">Leaf</tissue>
    </source>
</reference>
<evidence type="ECO:0000256" key="1">
    <source>
        <dbReference type="ARBA" id="ARBA00022729"/>
    </source>
</evidence>
<evidence type="ECO:0000313" key="4">
    <source>
        <dbReference type="Proteomes" id="UP000623129"/>
    </source>
</evidence>
<organism evidence="3 4">
    <name type="scientific">Carex littledalei</name>
    <dbReference type="NCBI Taxonomy" id="544730"/>
    <lineage>
        <taxon>Eukaryota</taxon>
        <taxon>Viridiplantae</taxon>
        <taxon>Streptophyta</taxon>
        <taxon>Embryophyta</taxon>
        <taxon>Tracheophyta</taxon>
        <taxon>Spermatophyta</taxon>
        <taxon>Magnoliopsida</taxon>
        <taxon>Liliopsida</taxon>
        <taxon>Poales</taxon>
        <taxon>Cyperaceae</taxon>
        <taxon>Cyperoideae</taxon>
        <taxon>Cariceae</taxon>
        <taxon>Carex</taxon>
        <taxon>Carex subgen. Euthyceras</taxon>
    </lineage>
</organism>
<dbReference type="Proteomes" id="UP000623129">
    <property type="component" value="Unassembled WGS sequence"/>
</dbReference>
<name>A0A833VCV4_9POAL</name>
<evidence type="ECO:0000313" key="3">
    <source>
        <dbReference type="EMBL" id="KAF3334346.1"/>
    </source>
</evidence>
<dbReference type="InterPro" id="IPR044788">
    <property type="entry name" value="X8_dom_prot"/>
</dbReference>
<dbReference type="PANTHER" id="PTHR31044:SF60">
    <property type="entry name" value="PLASMODESMATA CALLOSE-BINDING PROTEIN 4"/>
    <property type="match status" value="1"/>
</dbReference>
<keyword evidence="4" id="KW-1185">Reference proteome</keyword>
<feature type="domain" description="X8" evidence="2">
    <location>
        <begin position="84"/>
        <end position="140"/>
    </location>
</feature>
<dbReference type="OrthoDB" id="10266364at2759"/>
<dbReference type="GO" id="GO:0009506">
    <property type="term" value="C:plasmodesma"/>
    <property type="evidence" value="ECO:0007669"/>
    <property type="project" value="UniProtKB-ARBA"/>
</dbReference>